<dbReference type="Proteomes" id="UP000248817">
    <property type="component" value="Unassembled WGS sequence"/>
</dbReference>
<gene>
    <name evidence="2" type="ORF">BP00DRAFT_396207</name>
</gene>
<keyword evidence="1" id="KW-0472">Membrane</keyword>
<name>A0A2V5I8M7_9EURO</name>
<feature type="transmembrane region" description="Helical" evidence="1">
    <location>
        <begin position="237"/>
        <end position="259"/>
    </location>
</feature>
<dbReference type="PANTHER" id="PTHR36978:SF4">
    <property type="entry name" value="P-LOOP CONTAINING NUCLEOSIDE TRIPHOSPHATE HYDROLASE PROTEIN"/>
    <property type="match status" value="1"/>
</dbReference>
<organism evidence="2 3">
    <name type="scientific">Aspergillus indologenus CBS 114.80</name>
    <dbReference type="NCBI Taxonomy" id="1450541"/>
    <lineage>
        <taxon>Eukaryota</taxon>
        <taxon>Fungi</taxon>
        <taxon>Dikarya</taxon>
        <taxon>Ascomycota</taxon>
        <taxon>Pezizomycotina</taxon>
        <taxon>Eurotiomycetes</taxon>
        <taxon>Eurotiomycetidae</taxon>
        <taxon>Eurotiales</taxon>
        <taxon>Aspergillaceae</taxon>
        <taxon>Aspergillus</taxon>
        <taxon>Aspergillus subgen. Circumdati</taxon>
    </lineage>
</organism>
<evidence type="ECO:0000313" key="3">
    <source>
        <dbReference type="Proteomes" id="UP000248817"/>
    </source>
</evidence>
<dbReference type="SUPFAM" id="SSF52540">
    <property type="entry name" value="P-loop containing nucleoside triphosphate hydrolases"/>
    <property type="match status" value="1"/>
</dbReference>
<dbReference type="PANTHER" id="PTHR36978">
    <property type="entry name" value="P-LOOP CONTAINING NUCLEOTIDE TRIPHOSPHATE HYDROLASE"/>
    <property type="match status" value="1"/>
</dbReference>
<evidence type="ECO:0000313" key="2">
    <source>
        <dbReference type="EMBL" id="PYI31472.1"/>
    </source>
</evidence>
<evidence type="ECO:0000256" key="1">
    <source>
        <dbReference type="SAM" id="Phobius"/>
    </source>
</evidence>
<dbReference type="AlphaFoldDB" id="A0A2V5I8M7"/>
<protein>
    <recommendedName>
        <fullName evidence="4">NAD dependent epimerase/dehydratase</fullName>
    </recommendedName>
</protein>
<accession>A0A2V5I8M7</accession>
<dbReference type="InterPro" id="IPR040632">
    <property type="entry name" value="Sulfotransfer_4"/>
</dbReference>
<proteinExistence type="predicted"/>
<keyword evidence="3" id="KW-1185">Reference proteome</keyword>
<keyword evidence="1" id="KW-0812">Transmembrane</keyword>
<keyword evidence="1" id="KW-1133">Transmembrane helix</keyword>
<dbReference type="Gene3D" id="3.40.50.300">
    <property type="entry name" value="P-loop containing nucleotide triphosphate hydrolases"/>
    <property type="match status" value="1"/>
</dbReference>
<evidence type="ECO:0008006" key="4">
    <source>
        <dbReference type="Google" id="ProtNLM"/>
    </source>
</evidence>
<reference evidence="2 3" key="1">
    <citation type="submission" date="2018-02" db="EMBL/GenBank/DDBJ databases">
        <title>The genomes of Aspergillus section Nigri reveals drivers in fungal speciation.</title>
        <authorList>
            <consortium name="DOE Joint Genome Institute"/>
            <person name="Vesth T.C."/>
            <person name="Nybo J."/>
            <person name="Theobald S."/>
            <person name="Brandl J."/>
            <person name="Frisvad J.C."/>
            <person name="Nielsen K.F."/>
            <person name="Lyhne E.K."/>
            <person name="Kogle M.E."/>
            <person name="Kuo A."/>
            <person name="Riley R."/>
            <person name="Clum A."/>
            <person name="Nolan M."/>
            <person name="Lipzen A."/>
            <person name="Salamov A."/>
            <person name="Henrissat B."/>
            <person name="Wiebenga A."/>
            <person name="De vries R.P."/>
            <person name="Grigoriev I.V."/>
            <person name="Mortensen U.H."/>
            <person name="Andersen M.R."/>
            <person name="Baker S.E."/>
        </authorList>
    </citation>
    <scope>NUCLEOTIDE SEQUENCE [LARGE SCALE GENOMIC DNA]</scope>
    <source>
        <strain evidence="2 3">CBS 114.80</strain>
    </source>
</reference>
<dbReference type="EMBL" id="KZ825502">
    <property type="protein sequence ID" value="PYI31472.1"/>
    <property type="molecule type" value="Genomic_DNA"/>
</dbReference>
<sequence>MSSRLIDQIPAPKTPPKMEVLLLGMPRTGTISIRMAFEILHYRPFHGRMMDEMPHLYPLWTEALEARYLHTGKDYTRADYDKLFDGFNVSCNIPGTLVAADLIKAYPEAKVVVSTREVDRWLQSMRQSVDSAVSWKSFDWLAPWDPYVIGPWWKYHKFQHGLRPLIAPQGERQAYLDYHAWIQHAVPAERLLMFNPRDGWGPLCEFLGVPVPDVPFPHVNNTEQFLAGRRRRWWRTVGFMLAKLSTPVLAVVAAAWWSWGRRATWLLSRW</sequence>
<dbReference type="Pfam" id="PF17784">
    <property type="entry name" value="Sulfotransfer_4"/>
    <property type="match status" value="1"/>
</dbReference>
<dbReference type="InterPro" id="IPR027417">
    <property type="entry name" value="P-loop_NTPase"/>
</dbReference>